<reference evidence="3" key="1">
    <citation type="journal article" date="2019" name="Int. J. Syst. Evol. Microbiol.">
        <title>The Global Catalogue of Microorganisms (GCM) 10K type strain sequencing project: providing services to taxonomists for standard genome sequencing and annotation.</title>
        <authorList>
            <consortium name="The Broad Institute Genomics Platform"/>
            <consortium name="The Broad Institute Genome Sequencing Center for Infectious Disease"/>
            <person name="Wu L."/>
            <person name="Ma J."/>
        </authorList>
    </citation>
    <scope>NUCLEOTIDE SEQUENCE [LARGE SCALE GENOMIC DNA]</scope>
    <source>
        <strain evidence="3">CGMCC 1.10759</strain>
    </source>
</reference>
<dbReference type="PANTHER" id="PTHR43135:SF3">
    <property type="entry name" value="ALPHA-D-RIBOSE 1-METHYLPHOSPHONATE 5-TRIPHOSPHATE DIPHOSPHATASE"/>
    <property type="match status" value="1"/>
</dbReference>
<dbReference type="RefSeq" id="WP_380602438.1">
    <property type="nucleotide sequence ID" value="NZ_JBHSDU010000014.1"/>
</dbReference>
<dbReference type="EMBL" id="JBHSDU010000014">
    <property type="protein sequence ID" value="MFC4312765.1"/>
    <property type="molecule type" value="Genomic_DNA"/>
</dbReference>
<dbReference type="InterPro" id="IPR011059">
    <property type="entry name" value="Metal-dep_hydrolase_composite"/>
</dbReference>
<dbReference type="Pfam" id="PF01979">
    <property type="entry name" value="Amidohydro_1"/>
    <property type="match status" value="1"/>
</dbReference>
<dbReference type="SUPFAM" id="SSF51338">
    <property type="entry name" value="Composite domain of metallo-dependent hydrolases"/>
    <property type="match status" value="1"/>
</dbReference>
<dbReference type="InterPro" id="IPR032466">
    <property type="entry name" value="Metal_Hydrolase"/>
</dbReference>
<organism evidence="2 3">
    <name type="scientific">Steroidobacter flavus</name>
    <dbReference type="NCBI Taxonomy" id="1842136"/>
    <lineage>
        <taxon>Bacteria</taxon>
        <taxon>Pseudomonadati</taxon>
        <taxon>Pseudomonadota</taxon>
        <taxon>Gammaproteobacteria</taxon>
        <taxon>Steroidobacterales</taxon>
        <taxon>Steroidobacteraceae</taxon>
        <taxon>Steroidobacter</taxon>
    </lineage>
</organism>
<sequence length="683" mass="73245">MRLLLALLIAVAAPVGVSLGSAPERYVILDADGGKAGDIEVTPRGSGLEIVWDSKNNGRGTETREQLELDAAGLPKTWRIETKTDLGGTTGASSGVGVTTFESKAGKAEWTVGSTTDGRKLSAPAIFAPADASPWALGVYARALLKQSGMTLASLPTGTLKLEKQRDETVAGKAVAVYLLSGPDQRTETIRLDARGELVAVGDGRVVRAGEESVAKALRDEVRAKERAAHLALQKKLLHVFDTPVRVRNVRIFDPVSGKLGAPSSVIFSGDKITAIEPLSVSTPGETVIDGAGGTLIPGLHDTHFHVSLGGPEGAWLSLAAGVTTARDMGSNNETMAQYLADVAAGLIPGPRIIPSGMIEGASPFSLKSSGFLVESEADALKAVRWYADHGYWQIKIYNSVNHAWVPAMAREAHAHGLRVAGHIPAFSTADEMIEAGYDEVIHANQLMLGWVLKPGEDTRTPIRLTAMSRFADLDLNSAPVQKTLDLMQSRNIAFEPTLAIMRRLVMNRTGQVEPADRWWYSHLPKDFKPGRMITVLPGFTIMPIKTPADDAAYNNAAAKMIELVRMMNARGIRVFAGSDDNNGFVIQRELELLAETGMTPAQVLTRVTLESARYLGGEAAWGTIAPGKSADFFLVPGDPTADLKAIHSVRMTVAQGRVYFPNEIYQALGVQPFVEPPKVDRN</sequence>
<dbReference type="PANTHER" id="PTHR43135">
    <property type="entry name" value="ALPHA-D-RIBOSE 1-METHYLPHOSPHONATE 5-TRIPHOSPHATE DIPHOSPHATASE"/>
    <property type="match status" value="1"/>
</dbReference>
<comment type="caution">
    <text evidence="2">The sequence shown here is derived from an EMBL/GenBank/DDBJ whole genome shotgun (WGS) entry which is preliminary data.</text>
</comment>
<evidence type="ECO:0000313" key="3">
    <source>
        <dbReference type="Proteomes" id="UP001595904"/>
    </source>
</evidence>
<dbReference type="InterPro" id="IPR006680">
    <property type="entry name" value="Amidohydro-rel"/>
</dbReference>
<accession>A0ABV8T127</accession>
<protein>
    <submittedName>
        <fullName evidence="2">Amidohydrolase family protein</fullName>
    </submittedName>
</protein>
<name>A0ABV8T127_9GAMM</name>
<evidence type="ECO:0000313" key="2">
    <source>
        <dbReference type="EMBL" id="MFC4312765.1"/>
    </source>
</evidence>
<dbReference type="SUPFAM" id="SSF51556">
    <property type="entry name" value="Metallo-dependent hydrolases"/>
    <property type="match status" value="1"/>
</dbReference>
<dbReference type="InterPro" id="IPR051781">
    <property type="entry name" value="Metallo-dep_Hydrolase"/>
</dbReference>
<evidence type="ECO:0000259" key="1">
    <source>
        <dbReference type="Pfam" id="PF01979"/>
    </source>
</evidence>
<dbReference type="Proteomes" id="UP001595904">
    <property type="component" value="Unassembled WGS sequence"/>
</dbReference>
<keyword evidence="3" id="KW-1185">Reference proteome</keyword>
<dbReference type="Gene3D" id="2.30.40.10">
    <property type="entry name" value="Urease, subunit C, domain 1"/>
    <property type="match status" value="1"/>
</dbReference>
<gene>
    <name evidence="2" type="ORF">ACFPN2_27010</name>
</gene>
<proteinExistence type="predicted"/>
<dbReference type="Gene3D" id="3.20.20.140">
    <property type="entry name" value="Metal-dependent hydrolases"/>
    <property type="match status" value="1"/>
</dbReference>
<feature type="domain" description="Amidohydrolase-related" evidence="1">
    <location>
        <begin position="296"/>
        <end position="659"/>
    </location>
</feature>